<dbReference type="SMART" id="SM00710">
    <property type="entry name" value="PbH1"/>
    <property type="match status" value="7"/>
</dbReference>
<evidence type="ECO:0000313" key="3">
    <source>
        <dbReference type="Proteomes" id="UP000593910"/>
    </source>
</evidence>
<dbReference type="SUPFAM" id="SSF51126">
    <property type="entry name" value="Pectin lyase-like"/>
    <property type="match status" value="3"/>
</dbReference>
<feature type="chain" id="PRO_5032712520" description="Right-handed parallel beta-helix repeat-containing protein" evidence="1">
    <location>
        <begin position="22"/>
        <end position="1022"/>
    </location>
</feature>
<dbReference type="AlphaFoldDB" id="A0A7M1AX47"/>
<protein>
    <recommendedName>
        <fullName evidence="4">Right-handed parallel beta-helix repeat-containing protein</fullName>
    </recommendedName>
</protein>
<keyword evidence="3" id="KW-1185">Reference proteome</keyword>
<keyword evidence="1" id="KW-0732">Signal</keyword>
<dbReference type="InterPro" id="IPR012334">
    <property type="entry name" value="Pectin_lyas_fold"/>
</dbReference>
<dbReference type="InterPro" id="IPR011050">
    <property type="entry name" value="Pectin_lyase_fold/virulence"/>
</dbReference>
<dbReference type="PROSITE" id="PS51257">
    <property type="entry name" value="PROKAR_LIPOPROTEIN"/>
    <property type="match status" value="1"/>
</dbReference>
<reference evidence="2 3" key="1">
    <citation type="submission" date="2019-06" db="EMBL/GenBank/DDBJ databases">
        <title>Sulfurimonas gotlandica sp. nov., a chemoautotrophic and psychrotolerant epsilonproteobacterium isolated from a pelagic redoxcline, and an emended description of the genus Sulfurimonas.</title>
        <authorList>
            <person name="Wang S."/>
            <person name="Jiang L."/>
            <person name="Shao Z."/>
        </authorList>
    </citation>
    <scope>NUCLEOTIDE SEQUENCE [LARGE SCALE GENOMIC DNA]</scope>
    <source>
        <strain evidence="2 3">B2</strain>
    </source>
</reference>
<gene>
    <name evidence="2" type="ORF">FJR03_09695</name>
</gene>
<dbReference type="Proteomes" id="UP000593910">
    <property type="component" value="Chromosome"/>
</dbReference>
<evidence type="ECO:0008006" key="4">
    <source>
        <dbReference type="Google" id="ProtNLM"/>
    </source>
</evidence>
<dbReference type="KEGG" id="smax:FJR03_09695"/>
<name>A0A7M1AX47_9BACT</name>
<sequence length="1022" mass="105210">MKKIIPSVLTATLLVSFTACGGGGSSTTPTTTPTVTDPIVTDPTPTTSIKVDVSGEISVDTHWTADNVYRLNGRVVVNNGATLTIDPGTTIIGVAGTGAASSWLIIDKGSKIEAAGTVDNHIVFTSETAYDGGADAVGQWGSLVIIGNAAMDAQVQPYEVDTSFVPGTGVADDNSGTLTYVDILNSGITIEENKELNGLSLVGVGSGTTIDHINVNKSDDDCIEIWGGTVNVSNATVSECTDDQFDIDDGYSGTVTNLTINQSTGNAGIEMSGNTAATFDGLNINVTNSAKEGAIYFKNDGIGGHFNNTTIRYDVDNGYGVIHSAGAFDAANTSVDNTTIYTSLATVVTGDNNTTITGLEDAFANGTNNTITAITNTIAVKPKIAVSGEITTDTTWTANNVYKLAGKVVVNNGATLTIEPGTTVIGQAGTGAASSWLVIDKGSKIEAAGTADKHIVFTSETAYDGAPAAVGQWGSLVIIGNAAMDAQVQPYEVDPTFVPGTGIAADNSGTLTYVDILNSGITIEENKELNGLSLVGVGSGTTIDHINVNKSDDDCIEIWGGTVNVSNSTVSECTDDQFDIDDGYSGTVTNLTINQSTGNAGIEMSGNTAATFDGLNINVTNSAKEGAIYFKNDGIGGHFNNTTIRYDVDNGYGVIHSAGAFDAANTSVDNTTIYTSLATVVTGDNNTTITGLEDAFANGTNNSTAVKPKIAVSGEITTDTTWTANNVYKLAGKVVVNNGATLTIEPGTTVIGQAGTGAASSWLVIDKGSKIEAAGTADKHIVFTSETAYDGAPAAVGQWGSLVIIGNAAMDAQVQPYEVDPTFVPGTGIAADNSGTLTYVDILNSGITIEENKELNGLSLVGVGSGTTIDHINVNKSDDDCIEIWGGTVNVSNSTVSECTDDQFDIDDGYSGTVTNLTINQSTGNAGIEMSGNTAATFDGLNINVTNSAKEGAIYFKNDGIGGHFNNVTITTDVANGYGVIYSAGVFDANNTSFQNTTIYTTLDPVFVGDSAAEIKTKFESQ</sequence>
<organism evidence="2 3">
    <name type="scientific">Sulfurimonas marina</name>
    <dbReference type="NCBI Taxonomy" id="2590551"/>
    <lineage>
        <taxon>Bacteria</taxon>
        <taxon>Pseudomonadati</taxon>
        <taxon>Campylobacterota</taxon>
        <taxon>Epsilonproteobacteria</taxon>
        <taxon>Campylobacterales</taxon>
        <taxon>Sulfurimonadaceae</taxon>
        <taxon>Sulfurimonas</taxon>
    </lineage>
</organism>
<dbReference type="Gene3D" id="2.160.20.10">
    <property type="entry name" value="Single-stranded right-handed beta-helix, Pectin lyase-like"/>
    <property type="match status" value="1"/>
</dbReference>
<accession>A0A7M1AX47</accession>
<feature type="signal peptide" evidence="1">
    <location>
        <begin position="1"/>
        <end position="21"/>
    </location>
</feature>
<dbReference type="InterPro" id="IPR006626">
    <property type="entry name" value="PbH1"/>
</dbReference>
<dbReference type="EMBL" id="CP041165">
    <property type="protein sequence ID" value="QOP41994.1"/>
    <property type="molecule type" value="Genomic_DNA"/>
</dbReference>
<dbReference type="PANTHER" id="PTHR41339:SF1">
    <property type="entry name" value="SECRETED PROTEIN"/>
    <property type="match status" value="1"/>
</dbReference>
<evidence type="ECO:0000256" key="1">
    <source>
        <dbReference type="SAM" id="SignalP"/>
    </source>
</evidence>
<proteinExistence type="predicted"/>
<evidence type="ECO:0000313" key="2">
    <source>
        <dbReference type="EMBL" id="QOP41994.1"/>
    </source>
</evidence>
<dbReference type="PANTHER" id="PTHR41339">
    <property type="entry name" value="LIPL48"/>
    <property type="match status" value="1"/>
</dbReference>